<name>A0A7S7M9N9_9ACTN</name>
<evidence type="ECO:0000256" key="1">
    <source>
        <dbReference type="PIRSR" id="PIRSR005962-1"/>
    </source>
</evidence>
<sequence>MDAQQAEAARTPPDASLLRGWRRDLHRIPECGFDLPETLAYVRSVLGGLVRDSPAGREGTLGVLEPSRGCICAYFDRGGAPATAFRADFDALPITERTGAPYASTHPGRMHACGHDGHAAMLLGLARRLALDPQRLRRGALLVFQPAEEAQGGSLSVCESGVLERCGVDRMFGMHLWPGLAAGAVASRPGTLFAAGNEVDVGFSGTPVHIARHEEGADALAAAARFLTEVYRAVDGLAREEPLVLRFGCGRAGQVRNQVAGEAVLSGSLRTLSSDMRARAMDEVRRVAREQAAALGCTERVGFSEGNPTVSNDAGLLEVARGALPALADVKEPTYTTDDFAWYQRRMPGAYLLLGAGTQTPLHSDRFDFDESVLAVGLDALERLALLP</sequence>
<dbReference type="NCBIfam" id="TIGR01891">
    <property type="entry name" value="amidohydrolases"/>
    <property type="match status" value="1"/>
</dbReference>
<accession>A0A7S7M9N9</accession>
<dbReference type="Pfam" id="PF01546">
    <property type="entry name" value="Peptidase_M20"/>
    <property type="match status" value="1"/>
</dbReference>
<dbReference type="Pfam" id="PF07687">
    <property type="entry name" value="M20_dimer"/>
    <property type="match status" value="1"/>
</dbReference>
<keyword evidence="3" id="KW-0378">Hydrolase</keyword>
<evidence type="ECO:0000259" key="2">
    <source>
        <dbReference type="Pfam" id="PF07687"/>
    </source>
</evidence>
<dbReference type="Proteomes" id="UP000593735">
    <property type="component" value="Chromosome"/>
</dbReference>
<dbReference type="PANTHER" id="PTHR11014:SF63">
    <property type="entry name" value="METALLOPEPTIDASE, PUTATIVE (AFU_ORTHOLOGUE AFUA_6G09600)-RELATED"/>
    <property type="match status" value="1"/>
</dbReference>
<dbReference type="PIRSF" id="PIRSF005962">
    <property type="entry name" value="Pept_M20D_amidohydro"/>
    <property type="match status" value="1"/>
</dbReference>
<evidence type="ECO:0000313" key="4">
    <source>
        <dbReference type="Proteomes" id="UP000593735"/>
    </source>
</evidence>
<feature type="binding site" evidence="1">
    <location>
        <position position="149"/>
    </location>
    <ligand>
        <name>Mn(2+)</name>
        <dbReference type="ChEBI" id="CHEBI:29035"/>
        <label>2</label>
    </ligand>
</feature>
<reference evidence="3 4" key="1">
    <citation type="submission" date="2020-10" db="EMBL/GenBank/DDBJ databases">
        <title>Olsenella immobilis sp.nov., isolated from the mud in a fermentation cellar used for the production of Chinese strong-flavoured liquor.</title>
        <authorList>
            <person name="Lu L."/>
        </authorList>
    </citation>
    <scope>NUCLEOTIDE SEQUENCE [LARGE SCALE GENOMIC DNA]</scope>
    <source>
        <strain evidence="3 4">LZLJ-2</strain>
    </source>
</reference>
<dbReference type="EMBL" id="CP063767">
    <property type="protein sequence ID" value="QOY61326.1"/>
    <property type="molecule type" value="Genomic_DNA"/>
</dbReference>
<organism evidence="3 4">
    <name type="scientific">Thermophilibacter immobilis</name>
    <dbReference type="NCBI Taxonomy" id="2779519"/>
    <lineage>
        <taxon>Bacteria</taxon>
        <taxon>Bacillati</taxon>
        <taxon>Actinomycetota</taxon>
        <taxon>Coriobacteriia</taxon>
        <taxon>Coriobacteriales</taxon>
        <taxon>Atopobiaceae</taxon>
        <taxon>Thermophilibacter</taxon>
    </lineage>
</organism>
<dbReference type="InterPro" id="IPR011650">
    <property type="entry name" value="Peptidase_M20_dimer"/>
</dbReference>
<feature type="binding site" evidence="1">
    <location>
        <position position="115"/>
    </location>
    <ligand>
        <name>Mn(2+)</name>
        <dbReference type="ChEBI" id="CHEBI:29035"/>
        <label>2</label>
    </ligand>
</feature>
<proteinExistence type="predicted"/>
<evidence type="ECO:0000313" key="3">
    <source>
        <dbReference type="EMBL" id="QOY61326.1"/>
    </source>
</evidence>
<protein>
    <submittedName>
        <fullName evidence="3">Amidohydrolase</fullName>
    </submittedName>
</protein>
<dbReference type="InterPro" id="IPR002933">
    <property type="entry name" value="Peptidase_M20"/>
</dbReference>
<dbReference type="GO" id="GO:0016787">
    <property type="term" value="F:hydrolase activity"/>
    <property type="evidence" value="ECO:0007669"/>
    <property type="project" value="UniProtKB-KW"/>
</dbReference>
<keyword evidence="1" id="KW-0464">Manganese</keyword>
<dbReference type="RefSeq" id="WP_194372551.1">
    <property type="nucleotide sequence ID" value="NZ_CP063767.1"/>
</dbReference>
<dbReference type="AlphaFoldDB" id="A0A7S7M9N9"/>
<keyword evidence="1" id="KW-0479">Metal-binding</keyword>
<feature type="domain" description="Peptidase M20 dimerisation" evidence="2">
    <location>
        <begin position="199"/>
        <end position="292"/>
    </location>
</feature>
<feature type="binding site" evidence="1">
    <location>
        <position position="363"/>
    </location>
    <ligand>
        <name>Mn(2+)</name>
        <dbReference type="ChEBI" id="CHEBI:29035"/>
        <label>2</label>
    </ligand>
</feature>
<dbReference type="InterPro" id="IPR017439">
    <property type="entry name" value="Amidohydrolase"/>
</dbReference>
<dbReference type="SUPFAM" id="SSF53187">
    <property type="entry name" value="Zn-dependent exopeptidases"/>
    <property type="match status" value="1"/>
</dbReference>
<feature type="binding site" evidence="1">
    <location>
        <position position="113"/>
    </location>
    <ligand>
        <name>Mn(2+)</name>
        <dbReference type="ChEBI" id="CHEBI:29035"/>
        <label>2</label>
    </ligand>
</feature>
<dbReference type="SUPFAM" id="SSF55031">
    <property type="entry name" value="Bacterial exopeptidase dimerisation domain"/>
    <property type="match status" value="1"/>
</dbReference>
<feature type="binding site" evidence="1">
    <location>
        <position position="175"/>
    </location>
    <ligand>
        <name>Mn(2+)</name>
        <dbReference type="ChEBI" id="CHEBI:29035"/>
        <label>2</label>
    </ligand>
</feature>
<comment type="cofactor">
    <cofactor evidence="1">
        <name>Mn(2+)</name>
        <dbReference type="ChEBI" id="CHEBI:29035"/>
    </cofactor>
    <text evidence="1">The Mn(2+) ion enhances activity.</text>
</comment>
<dbReference type="Gene3D" id="3.30.70.360">
    <property type="match status" value="1"/>
</dbReference>
<dbReference type="InterPro" id="IPR036264">
    <property type="entry name" value="Bact_exopeptidase_dim_dom"/>
</dbReference>
<dbReference type="Gene3D" id="3.40.630.10">
    <property type="entry name" value="Zn peptidases"/>
    <property type="match status" value="1"/>
</dbReference>
<dbReference type="PANTHER" id="PTHR11014">
    <property type="entry name" value="PEPTIDASE M20 FAMILY MEMBER"/>
    <property type="match status" value="1"/>
</dbReference>
<dbReference type="KEGG" id="tio:INP52_03815"/>
<keyword evidence="4" id="KW-1185">Reference proteome</keyword>
<dbReference type="GO" id="GO:0046872">
    <property type="term" value="F:metal ion binding"/>
    <property type="evidence" value="ECO:0007669"/>
    <property type="project" value="UniProtKB-KW"/>
</dbReference>
<gene>
    <name evidence="3" type="ORF">INP52_03815</name>
</gene>